<dbReference type="CDD" id="cd03181">
    <property type="entry name" value="GST_C_EF1Bgamma_like"/>
    <property type="match status" value="1"/>
</dbReference>
<dbReference type="SFLD" id="SFLDS00019">
    <property type="entry name" value="Glutathione_Transferase_(cytos"/>
    <property type="match status" value="1"/>
</dbReference>
<organism evidence="9 10">
    <name type="scientific">Exophiala mesophila</name>
    <name type="common">Black yeast-like fungus</name>
    <dbReference type="NCBI Taxonomy" id="212818"/>
    <lineage>
        <taxon>Eukaryota</taxon>
        <taxon>Fungi</taxon>
        <taxon>Dikarya</taxon>
        <taxon>Ascomycota</taxon>
        <taxon>Pezizomycotina</taxon>
        <taxon>Eurotiomycetes</taxon>
        <taxon>Chaetothyriomycetidae</taxon>
        <taxon>Chaetothyriales</taxon>
        <taxon>Herpotrichiellaceae</taxon>
        <taxon>Exophiala</taxon>
    </lineage>
</organism>
<dbReference type="PROSITE" id="PS50405">
    <property type="entry name" value="GST_CTER"/>
    <property type="match status" value="1"/>
</dbReference>
<dbReference type="SUPFAM" id="SSF52833">
    <property type="entry name" value="Thioredoxin-like"/>
    <property type="match status" value="1"/>
</dbReference>
<protein>
    <recommendedName>
        <fullName evidence="11">Elongation factor 1-gamma</fullName>
    </recommendedName>
</protein>
<evidence type="ECO:0000256" key="1">
    <source>
        <dbReference type="ARBA" id="ARBA00007409"/>
    </source>
</evidence>
<dbReference type="InterPro" id="IPR050802">
    <property type="entry name" value="EF-GSTs"/>
</dbReference>
<gene>
    <name evidence="9" type="ORF">B0A52_08198</name>
</gene>
<keyword evidence="3 4" id="KW-0648">Protein biosynthesis</keyword>
<dbReference type="SUPFAM" id="SSF89942">
    <property type="entry name" value="eEF1-gamma domain"/>
    <property type="match status" value="1"/>
</dbReference>
<dbReference type="InterPro" id="IPR010987">
    <property type="entry name" value="Glutathione-S-Trfase_C-like"/>
</dbReference>
<accession>A0A438MYL1</accession>
<reference evidence="9 10" key="1">
    <citation type="submission" date="2017-03" db="EMBL/GenBank/DDBJ databases">
        <title>Genomes of endolithic fungi from Antarctica.</title>
        <authorList>
            <person name="Coleine C."/>
            <person name="Masonjones S."/>
            <person name="Stajich J.E."/>
        </authorList>
    </citation>
    <scope>NUCLEOTIDE SEQUENCE [LARGE SCALE GENOMIC DNA]</scope>
    <source>
        <strain evidence="9 10">CCFEE 6314</strain>
    </source>
</reference>
<evidence type="ECO:0000256" key="5">
    <source>
        <dbReference type="SAM" id="MobiDB-lite"/>
    </source>
</evidence>
<dbReference type="Pfam" id="PF02798">
    <property type="entry name" value="GST_N"/>
    <property type="match status" value="1"/>
</dbReference>
<feature type="domain" description="EF-1-gamma C-terminal" evidence="6">
    <location>
        <begin position="263"/>
        <end position="424"/>
    </location>
</feature>
<evidence type="ECO:0000259" key="7">
    <source>
        <dbReference type="PROSITE" id="PS50404"/>
    </source>
</evidence>
<dbReference type="Gene3D" id="1.20.1050.10">
    <property type="match status" value="1"/>
</dbReference>
<dbReference type="Pfam" id="PF00647">
    <property type="entry name" value="EF1G"/>
    <property type="match status" value="1"/>
</dbReference>
<dbReference type="InterPro" id="IPR004045">
    <property type="entry name" value="Glutathione_S-Trfase_N"/>
</dbReference>
<dbReference type="CDD" id="cd03044">
    <property type="entry name" value="GST_N_EF1Bgamma"/>
    <property type="match status" value="1"/>
</dbReference>
<dbReference type="InterPro" id="IPR036282">
    <property type="entry name" value="Glutathione-S-Trfase_C_sf"/>
</dbReference>
<comment type="caution">
    <text evidence="9">The sequence shown here is derived from an EMBL/GenBank/DDBJ whole genome shotgun (WGS) entry which is preliminary data.</text>
</comment>
<evidence type="ECO:0008006" key="11">
    <source>
        <dbReference type="Google" id="ProtNLM"/>
    </source>
</evidence>
<dbReference type="Pfam" id="PF00043">
    <property type="entry name" value="GST_C"/>
    <property type="match status" value="1"/>
</dbReference>
<dbReference type="EMBL" id="NAJM01000041">
    <property type="protein sequence ID" value="RVX68059.1"/>
    <property type="molecule type" value="Genomic_DNA"/>
</dbReference>
<dbReference type="Gene3D" id="3.30.70.1010">
    <property type="entry name" value="Translation elongation factor EF1B, gamma chain, conserved domain"/>
    <property type="match status" value="1"/>
</dbReference>
<dbReference type="PANTHER" id="PTHR43986">
    <property type="entry name" value="ELONGATION FACTOR 1-GAMMA"/>
    <property type="match status" value="1"/>
</dbReference>
<dbReference type="SFLD" id="SFLDG00358">
    <property type="entry name" value="Main_(cytGST)"/>
    <property type="match status" value="1"/>
</dbReference>
<dbReference type="InterPro" id="IPR036249">
    <property type="entry name" value="Thioredoxin-like_sf"/>
</dbReference>
<dbReference type="InterPro" id="IPR001662">
    <property type="entry name" value="EF1B_G_C"/>
</dbReference>
<dbReference type="AlphaFoldDB" id="A0A438MYL1"/>
<dbReference type="VEuPathDB" id="FungiDB:PV10_05638"/>
<dbReference type="SMART" id="SM01183">
    <property type="entry name" value="EF1G"/>
    <property type="match status" value="1"/>
</dbReference>
<proteinExistence type="inferred from homology"/>
<feature type="region of interest" description="Disordered" evidence="5">
    <location>
        <begin position="226"/>
        <end position="265"/>
    </location>
</feature>
<keyword evidence="2 4" id="KW-0251">Elongation factor</keyword>
<evidence type="ECO:0000313" key="10">
    <source>
        <dbReference type="Proteomes" id="UP000288859"/>
    </source>
</evidence>
<evidence type="ECO:0000256" key="4">
    <source>
        <dbReference type="PROSITE-ProRule" id="PRU00519"/>
    </source>
</evidence>
<dbReference type="GO" id="GO:0005634">
    <property type="term" value="C:nucleus"/>
    <property type="evidence" value="ECO:0007669"/>
    <property type="project" value="TreeGrafter"/>
</dbReference>
<dbReference type="FunFam" id="1.20.1050.10:FF:000006">
    <property type="entry name" value="Elongation factor 1 gamma"/>
    <property type="match status" value="1"/>
</dbReference>
<feature type="domain" description="GST C-terminal" evidence="8">
    <location>
        <begin position="96"/>
        <end position="231"/>
    </location>
</feature>
<dbReference type="GO" id="GO:0003746">
    <property type="term" value="F:translation elongation factor activity"/>
    <property type="evidence" value="ECO:0007669"/>
    <property type="project" value="UniProtKB-UniRule"/>
</dbReference>
<dbReference type="PROSITE" id="PS50040">
    <property type="entry name" value="EF1G_C"/>
    <property type="match status" value="1"/>
</dbReference>
<dbReference type="InterPro" id="IPR036433">
    <property type="entry name" value="EF1B_G_C_sf"/>
</dbReference>
<dbReference type="Gene3D" id="3.40.30.10">
    <property type="entry name" value="Glutaredoxin"/>
    <property type="match status" value="1"/>
</dbReference>
<dbReference type="PROSITE" id="PS50404">
    <property type="entry name" value="GST_NTER"/>
    <property type="match status" value="1"/>
</dbReference>
<dbReference type="InterPro" id="IPR004046">
    <property type="entry name" value="GST_C"/>
</dbReference>
<dbReference type="InterPro" id="IPR040079">
    <property type="entry name" value="Glutathione_S-Trfase"/>
</dbReference>
<evidence type="ECO:0000259" key="8">
    <source>
        <dbReference type="PROSITE" id="PS50405"/>
    </source>
</evidence>
<evidence type="ECO:0000256" key="2">
    <source>
        <dbReference type="ARBA" id="ARBA00022768"/>
    </source>
</evidence>
<sequence length="424" mass="47918">MSFGKLYGFPASPPSPLSSSQPELNGVTNSVAKEYNLDIELVETRPPNVTADYLKLNPLGRVPTFVGSNGFVLTESIAIAIYLASQNEKTTLLGKTKQDYATIVRWLSFSNAEFMTSLSQWFRPLIGKDPYNKKTVDDAKAATLKVLAVYEQHFLVNTFLVGERLTLADLYTASQMSRGFQFVLDKAWRAENPNTTRWFETVVNQPIWKAVVASPIFVEEAVKYTPPKKDPKPAKAPTPAAPKAEKKPAVEEEDDEPKPEVKAKHPLESLPKPTLILDDWKRKYSNEDTRSVALPWFWEQYKPEEYSLWKVDYKYNDELTQVFMTSNLIGGFFARLEASRKYLFGAASVFGVANDSVIQGAFLVRGDEALPAFDVAPDWESYEFTKLDPTKAEDKEFVNDQWSWDKPIVVGGKTYEWADGKVFK</sequence>
<dbReference type="SUPFAM" id="SSF47616">
    <property type="entry name" value="GST C-terminal domain-like"/>
    <property type="match status" value="1"/>
</dbReference>
<evidence type="ECO:0000313" key="9">
    <source>
        <dbReference type="EMBL" id="RVX68059.1"/>
    </source>
</evidence>
<dbReference type="GO" id="GO:0005737">
    <property type="term" value="C:cytoplasm"/>
    <property type="evidence" value="ECO:0007669"/>
    <property type="project" value="TreeGrafter"/>
</dbReference>
<dbReference type="FunFam" id="3.30.70.1010:FF:000001">
    <property type="entry name" value="Elongation factor 1-gamma 1"/>
    <property type="match status" value="1"/>
</dbReference>
<dbReference type="FunFam" id="3.40.30.10:FF:000142">
    <property type="entry name" value="Elongation factor 1 gamma"/>
    <property type="match status" value="1"/>
</dbReference>
<comment type="similarity">
    <text evidence="1">Belongs to the GST superfamily.</text>
</comment>
<evidence type="ECO:0000259" key="6">
    <source>
        <dbReference type="PROSITE" id="PS50040"/>
    </source>
</evidence>
<dbReference type="Proteomes" id="UP000288859">
    <property type="component" value="Unassembled WGS sequence"/>
</dbReference>
<dbReference type="PANTHER" id="PTHR43986:SF1">
    <property type="entry name" value="ELONGATION FACTOR 1-GAMMA"/>
    <property type="match status" value="1"/>
</dbReference>
<evidence type="ECO:0000256" key="3">
    <source>
        <dbReference type="ARBA" id="ARBA00022917"/>
    </source>
</evidence>
<feature type="domain" description="GST N-terminal" evidence="7">
    <location>
        <begin position="2"/>
        <end position="91"/>
    </location>
</feature>
<dbReference type="OrthoDB" id="249703at2759"/>
<name>A0A438MYL1_EXOME</name>